<keyword evidence="4" id="KW-0804">Transcription</keyword>
<evidence type="ECO:0000256" key="2">
    <source>
        <dbReference type="ARBA" id="ARBA00023015"/>
    </source>
</evidence>
<gene>
    <name evidence="6" type="ORF">ENJ98_02555</name>
</gene>
<dbReference type="PRINTS" id="PR00039">
    <property type="entry name" value="HTHLYSR"/>
</dbReference>
<dbReference type="InterPro" id="IPR036390">
    <property type="entry name" value="WH_DNA-bd_sf"/>
</dbReference>
<dbReference type="FunFam" id="1.10.10.10:FF:000001">
    <property type="entry name" value="LysR family transcriptional regulator"/>
    <property type="match status" value="1"/>
</dbReference>
<dbReference type="InterPro" id="IPR050950">
    <property type="entry name" value="HTH-type_LysR_regulators"/>
</dbReference>
<reference evidence="6" key="1">
    <citation type="journal article" date="2020" name="mSystems">
        <title>Genome- and Community-Level Interaction Insights into Carbon Utilization and Element Cycling Functions of Hydrothermarchaeota in Hydrothermal Sediment.</title>
        <authorList>
            <person name="Zhou Z."/>
            <person name="Liu Y."/>
            <person name="Xu W."/>
            <person name="Pan J."/>
            <person name="Luo Z.H."/>
            <person name="Li M."/>
        </authorList>
    </citation>
    <scope>NUCLEOTIDE SEQUENCE [LARGE SCALE GENOMIC DNA]</scope>
    <source>
        <strain evidence="6">HyVt-535</strain>
    </source>
</reference>
<dbReference type="Pfam" id="PF03466">
    <property type="entry name" value="LysR_substrate"/>
    <property type="match status" value="1"/>
</dbReference>
<protein>
    <submittedName>
        <fullName evidence="6">LysR family transcriptional regulator</fullName>
    </submittedName>
</protein>
<dbReference type="Pfam" id="PF00126">
    <property type="entry name" value="HTH_1"/>
    <property type="match status" value="1"/>
</dbReference>
<comment type="caution">
    <text evidence="6">The sequence shown here is derived from an EMBL/GenBank/DDBJ whole genome shotgun (WGS) entry which is preliminary data.</text>
</comment>
<organism evidence="6">
    <name type="scientific">Thiolapillus brandeum</name>
    <dbReference type="NCBI Taxonomy" id="1076588"/>
    <lineage>
        <taxon>Bacteria</taxon>
        <taxon>Pseudomonadati</taxon>
        <taxon>Pseudomonadota</taxon>
        <taxon>Gammaproteobacteria</taxon>
        <taxon>Chromatiales</taxon>
        <taxon>Sedimenticolaceae</taxon>
        <taxon>Thiolapillus</taxon>
    </lineage>
</organism>
<dbReference type="InterPro" id="IPR005119">
    <property type="entry name" value="LysR_subst-bd"/>
</dbReference>
<evidence type="ECO:0000259" key="5">
    <source>
        <dbReference type="PROSITE" id="PS50931"/>
    </source>
</evidence>
<evidence type="ECO:0000256" key="1">
    <source>
        <dbReference type="ARBA" id="ARBA00009437"/>
    </source>
</evidence>
<dbReference type="GO" id="GO:0003677">
    <property type="term" value="F:DNA binding"/>
    <property type="evidence" value="ECO:0007669"/>
    <property type="project" value="UniProtKB-KW"/>
</dbReference>
<dbReference type="InterPro" id="IPR036388">
    <property type="entry name" value="WH-like_DNA-bd_sf"/>
</dbReference>
<evidence type="ECO:0000313" key="6">
    <source>
        <dbReference type="EMBL" id="HHH13093.1"/>
    </source>
</evidence>
<comment type="similarity">
    <text evidence="1">Belongs to the LysR transcriptional regulatory family.</text>
</comment>
<dbReference type="Proteomes" id="UP000886100">
    <property type="component" value="Unassembled WGS sequence"/>
</dbReference>
<keyword evidence="2" id="KW-0805">Transcription regulation</keyword>
<name>A0A7C5IZ17_9GAMM</name>
<sequence>MELAALQAFLAVADQGSFSVAAERLYLTQPAISKRIKALEEELEVVLFDRIGRRVRLTHAGEVLLPKARELVLQAQDMKHLASNLHAEVSGPLLLGTSHHIGLHRLPPVLRRYRTRHPEVELDIRFMDSEAACREVEKGELELAVVTLPTRPGAKLETRVLWEDPLEFVAAPEHPLAGRRSVSLAELARHPAVLPGPTTYTRAILEQALAKAGHQITLGMSTNYLETLKMLAEINLGWTLLPATICGESLRVLPVPLRLSRQLGVVTHRQRTLSNPARALLRLLSSQASASTTARTGAG</sequence>
<dbReference type="InterPro" id="IPR000847">
    <property type="entry name" value="LysR_HTH_N"/>
</dbReference>
<dbReference type="PROSITE" id="PS50931">
    <property type="entry name" value="HTH_LYSR"/>
    <property type="match status" value="1"/>
</dbReference>
<dbReference type="Gene3D" id="1.10.10.10">
    <property type="entry name" value="Winged helix-like DNA-binding domain superfamily/Winged helix DNA-binding domain"/>
    <property type="match status" value="1"/>
</dbReference>
<dbReference type="PANTHER" id="PTHR30419">
    <property type="entry name" value="HTH-TYPE TRANSCRIPTIONAL REGULATOR YBHD"/>
    <property type="match status" value="1"/>
</dbReference>
<dbReference type="CDD" id="cd05466">
    <property type="entry name" value="PBP2_LTTR_substrate"/>
    <property type="match status" value="1"/>
</dbReference>
<feature type="domain" description="HTH lysR-type" evidence="5">
    <location>
        <begin position="1"/>
        <end position="58"/>
    </location>
</feature>
<dbReference type="GO" id="GO:0003700">
    <property type="term" value="F:DNA-binding transcription factor activity"/>
    <property type="evidence" value="ECO:0007669"/>
    <property type="project" value="InterPro"/>
</dbReference>
<evidence type="ECO:0000256" key="4">
    <source>
        <dbReference type="ARBA" id="ARBA00023163"/>
    </source>
</evidence>
<proteinExistence type="inferred from homology"/>
<dbReference type="SUPFAM" id="SSF46785">
    <property type="entry name" value="Winged helix' DNA-binding domain"/>
    <property type="match status" value="1"/>
</dbReference>
<evidence type="ECO:0000256" key="3">
    <source>
        <dbReference type="ARBA" id="ARBA00023125"/>
    </source>
</evidence>
<dbReference type="Gene3D" id="3.40.190.290">
    <property type="match status" value="1"/>
</dbReference>
<keyword evidence="3" id="KW-0238">DNA-binding</keyword>
<accession>A0A7C5IZ17</accession>
<dbReference type="GO" id="GO:0005829">
    <property type="term" value="C:cytosol"/>
    <property type="evidence" value="ECO:0007669"/>
    <property type="project" value="TreeGrafter"/>
</dbReference>
<dbReference type="SUPFAM" id="SSF53850">
    <property type="entry name" value="Periplasmic binding protein-like II"/>
    <property type="match status" value="1"/>
</dbReference>
<dbReference type="EMBL" id="DROM01000158">
    <property type="protein sequence ID" value="HHH13093.1"/>
    <property type="molecule type" value="Genomic_DNA"/>
</dbReference>
<dbReference type="AlphaFoldDB" id="A0A7C5IZ17"/>